<dbReference type="CDD" id="cd01650">
    <property type="entry name" value="RT_nLTR_like"/>
    <property type="match status" value="1"/>
</dbReference>
<organism evidence="2 3">
    <name type="scientific">Manduca sexta</name>
    <name type="common">Tobacco hawkmoth</name>
    <name type="synonym">Tobacco hornworm</name>
    <dbReference type="NCBI Taxonomy" id="7130"/>
    <lineage>
        <taxon>Eukaryota</taxon>
        <taxon>Metazoa</taxon>
        <taxon>Ecdysozoa</taxon>
        <taxon>Arthropoda</taxon>
        <taxon>Hexapoda</taxon>
        <taxon>Insecta</taxon>
        <taxon>Pterygota</taxon>
        <taxon>Neoptera</taxon>
        <taxon>Endopterygota</taxon>
        <taxon>Lepidoptera</taxon>
        <taxon>Glossata</taxon>
        <taxon>Ditrysia</taxon>
        <taxon>Bombycoidea</taxon>
        <taxon>Sphingidae</taxon>
        <taxon>Sphinginae</taxon>
        <taxon>Sphingini</taxon>
        <taxon>Manduca</taxon>
    </lineage>
</organism>
<name>A0A921ZN29_MANSE</name>
<dbReference type="Pfam" id="PF00078">
    <property type="entry name" value="RVT_1"/>
    <property type="match status" value="1"/>
</dbReference>
<accession>A0A921ZN29</accession>
<dbReference type="AlphaFoldDB" id="A0A921ZN29"/>
<evidence type="ECO:0000259" key="1">
    <source>
        <dbReference type="PROSITE" id="PS50878"/>
    </source>
</evidence>
<gene>
    <name evidence="2" type="ORF">O3G_MSEX011890</name>
</gene>
<evidence type="ECO:0000313" key="3">
    <source>
        <dbReference type="Proteomes" id="UP000791440"/>
    </source>
</evidence>
<dbReference type="Proteomes" id="UP000791440">
    <property type="component" value="Unassembled WGS sequence"/>
</dbReference>
<dbReference type="EMBL" id="JH668663">
    <property type="protein sequence ID" value="KAG6460286.1"/>
    <property type="molecule type" value="Genomic_DNA"/>
</dbReference>
<protein>
    <recommendedName>
        <fullName evidence="1">Reverse transcriptase domain-containing protein</fullName>
    </recommendedName>
</protein>
<reference evidence="2" key="1">
    <citation type="journal article" date="2016" name="Insect Biochem. Mol. Biol.">
        <title>Multifaceted biological insights from a draft genome sequence of the tobacco hornworm moth, Manduca sexta.</title>
        <authorList>
            <person name="Kanost M.R."/>
            <person name="Arrese E.L."/>
            <person name="Cao X."/>
            <person name="Chen Y.R."/>
            <person name="Chellapilla S."/>
            <person name="Goldsmith M.R."/>
            <person name="Grosse-Wilde E."/>
            <person name="Heckel D.G."/>
            <person name="Herndon N."/>
            <person name="Jiang H."/>
            <person name="Papanicolaou A."/>
            <person name="Qu J."/>
            <person name="Soulages J.L."/>
            <person name="Vogel H."/>
            <person name="Walters J."/>
            <person name="Waterhouse R.M."/>
            <person name="Ahn S.J."/>
            <person name="Almeida F.C."/>
            <person name="An C."/>
            <person name="Aqrawi P."/>
            <person name="Bretschneider A."/>
            <person name="Bryant W.B."/>
            <person name="Bucks S."/>
            <person name="Chao H."/>
            <person name="Chevignon G."/>
            <person name="Christen J.M."/>
            <person name="Clarke D.F."/>
            <person name="Dittmer N.T."/>
            <person name="Ferguson L.C.F."/>
            <person name="Garavelou S."/>
            <person name="Gordon K.H.J."/>
            <person name="Gunaratna R.T."/>
            <person name="Han Y."/>
            <person name="Hauser F."/>
            <person name="He Y."/>
            <person name="Heidel-Fischer H."/>
            <person name="Hirsh A."/>
            <person name="Hu Y."/>
            <person name="Jiang H."/>
            <person name="Kalra D."/>
            <person name="Klinner C."/>
            <person name="Konig C."/>
            <person name="Kovar C."/>
            <person name="Kroll A.R."/>
            <person name="Kuwar S.S."/>
            <person name="Lee S.L."/>
            <person name="Lehman R."/>
            <person name="Li K."/>
            <person name="Li Z."/>
            <person name="Liang H."/>
            <person name="Lovelace S."/>
            <person name="Lu Z."/>
            <person name="Mansfield J.H."/>
            <person name="McCulloch K.J."/>
            <person name="Mathew T."/>
            <person name="Morton B."/>
            <person name="Muzny D.M."/>
            <person name="Neunemann D."/>
            <person name="Ongeri F."/>
            <person name="Pauchet Y."/>
            <person name="Pu L.L."/>
            <person name="Pyrousis I."/>
            <person name="Rao X.J."/>
            <person name="Redding A."/>
            <person name="Roesel C."/>
            <person name="Sanchez-Gracia A."/>
            <person name="Schaack S."/>
            <person name="Shukla A."/>
            <person name="Tetreau G."/>
            <person name="Wang Y."/>
            <person name="Xiong G.H."/>
            <person name="Traut W."/>
            <person name="Walsh T.K."/>
            <person name="Worley K.C."/>
            <person name="Wu D."/>
            <person name="Wu W."/>
            <person name="Wu Y.Q."/>
            <person name="Zhang X."/>
            <person name="Zou Z."/>
            <person name="Zucker H."/>
            <person name="Briscoe A.D."/>
            <person name="Burmester T."/>
            <person name="Clem R.J."/>
            <person name="Feyereisen R."/>
            <person name="Grimmelikhuijzen C.J.P."/>
            <person name="Hamodrakas S.J."/>
            <person name="Hansson B.S."/>
            <person name="Huguet E."/>
            <person name="Jermiin L.S."/>
            <person name="Lan Q."/>
            <person name="Lehman H.K."/>
            <person name="Lorenzen M."/>
            <person name="Merzendorfer H."/>
            <person name="Michalopoulos I."/>
            <person name="Morton D.B."/>
            <person name="Muthukrishnan S."/>
            <person name="Oakeshott J.G."/>
            <person name="Palmer W."/>
            <person name="Park Y."/>
            <person name="Passarelli A.L."/>
            <person name="Rozas J."/>
            <person name="Schwartz L.M."/>
            <person name="Smith W."/>
            <person name="Southgate A."/>
            <person name="Vilcinskas A."/>
            <person name="Vogt R."/>
            <person name="Wang P."/>
            <person name="Werren J."/>
            <person name="Yu X.Q."/>
            <person name="Zhou J.J."/>
            <person name="Brown S.J."/>
            <person name="Scherer S.E."/>
            <person name="Richards S."/>
            <person name="Blissard G.W."/>
        </authorList>
    </citation>
    <scope>NUCLEOTIDE SEQUENCE</scope>
</reference>
<keyword evidence="3" id="KW-1185">Reference proteome</keyword>
<dbReference type="PROSITE" id="PS50878">
    <property type="entry name" value="RT_POL"/>
    <property type="match status" value="1"/>
</dbReference>
<evidence type="ECO:0000313" key="2">
    <source>
        <dbReference type="EMBL" id="KAG6460286.1"/>
    </source>
</evidence>
<proteinExistence type="predicted"/>
<comment type="caution">
    <text evidence="2">The sequence shown here is derived from an EMBL/GenBank/DDBJ whole genome shotgun (WGS) entry which is preliminary data.</text>
</comment>
<dbReference type="PANTHER" id="PTHR33332">
    <property type="entry name" value="REVERSE TRANSCRIPTASE DOMAIN-CONTAINING PROTEIN"/>
    <property type="match status" value="1"/>
</dbReference>
<dbReference type="InterPro" id="IPR000477">
    <property type="entry name" value="RT_dom"/>
</dbReference>
<feature type="domain" description="Reverse transcriptase" evidence="1">
    <location>
        <begin position="307"/>
        <end position="559"/>
    </location>
</feature>
<sequence>MSLNSLSQLNSIKNHNNRVLDLVFSNFDGVSVIKSTNYLSKIDVHHPPLNIEVTTKEPSYAVSKQFATHNFRKADYSLVNNKLSVVDWYSELSSVGDVNIAVSKFYSILHSIIEATVPKTKPRNFKYPSWFTRNLICLIKERDKIRKKFKIYSNSRDKLELLLCNKRIDSLIRSCYSNHLSEVEQSIRSNPKKIWSYIKQLRGGSSIFPGKMYLDGRSAESGDEICNLFATHFSSVYTPTDISNITDLGDRFPQFSLGHIRINERSIGKILKSLDVSKGPGPDGIPPLFIKMTWKYLTMPLKIIFEKSIQSSTFPSMWKSANVVPIYKKQDKSNIRNYRPVSILSLFSKVFERIVCPVITNYFKNIISNYQHGFTTRKSTVSNLLTYTTDIIECMDAKTQVDSIYTDFSSAFDKVNHKLLLSKLKCYGIHGSLLHWLGSYLENRSQCVTALGYRSFSFTATSGVPQGSHLGPILFLVFINDIAHSIKYSNYSIFADDLKLYRHIRSQSDVTLLQSDLDSIQDWCINNKMILNAEKCAHLRLTRNRNIINSTYLINGIALNKTTAMRDLGVVVDSKLNFNLHMDQIIKTSWRLLGFLKRVGKDFKNPNTLIVLYNSLVRSNLEYASPIWNPTYNKHVIRVERVQRNFTRFLAFKDRTCPYRAEYPVRLSHFKIDSLEVRRKAADVITLYKLIHGDMISSELLSRLKFSVPRTLPRFPLSQTFSLPRSRTNLGKYAPLNRLAKSYNEMNPLGEIDIFTINSVCQFRRRCYEILNSNSDNIY</sequence>
<reference evidence="2" key="2">
    <citation type="submission" date="2020-12" db="EMBL/GenBank/DDBJ databases">
        <authorList>
            <person name="Kanost M."/>
        </authorList>
    </citation>
    <scope>NUCLEOTIDE SEQUENCE</scope>
</reference>